<dbReference type="Pfam" id="PF01041">
    <property type="entry name" value="DegT_DnrJ_EryC1"/>
    <property type="match status" value="1"/>
</dbReference>
<accession>A0A0F9I773</accession>
<dbReference type="InterPro" id="IPR015421">
    <property type="entry name" value="PyrdxlP-dep_Trfase_major"/>
</dbReference>
<dbReference type="SUPFAM" id="SSF53383">
    <property type="entry name" value="PLP-dependent transferases"/>
    <property type="match status" value="1"/>
</dbReference>
<proteinExistence type="predicted"/>
<sequence>AVTFCKENKLKLIEDAAHCLGASPIVGVYGDATVFSPRKMLPLCGGGVLCLTNHDDCKIKFHITPVGYYHELLSLCGLLGRKLMNVANFPYRQIKVRLKPDNLSMNNTSLPKCEPRLGIGEISNKIIRAFTQEEFQEIKAVRLRNYLALKQLLTPLKDVQLLFRELPKDVCPYVLPVCIKNRDAVVRLFRQKGIPVQKWPRLPPEVAGNQVYSDAHCLAERVLLLPIHQDITLKDLMIIRDLFKRIGRNEGPA</sequence>
<dbReference type="InterPro" id="IPR000653">
    <property type="entry name" value="DegT/StrS_aminotransferase"/>
</dbReference>
<protein>
    <recommendedName>
        <fullName evidence="2">DegT/DnrJ/EryC1/StrS aminotransferase family protein</fullName>
    </recommendedName>
</protein>
<reference evidence="1" key="1">
    <citation type="journal article" date="2015" name="Nature">
        <title>Complex archaea that bridge the gap between prokaryotes and eukaryotes.</title>
        <authorList>
            <person name="Spang A."/>
            <person name="Saw J.H."/>
            <person name="Jorgensen S.L."/>
            <person name="Zaremba-Niedzwiedzka K."/>
            <person name="Martijn J."/>
            <person name="Lind A.E."/>
            <person name="van Eijk R."/>
            <person name="Schleper C."/>
            <person name="Guy L."/>
            <person name="Ettema T.J."/>
        </authorList>
    </citation>
    <scope>NUCLEOTIDE SEQUENCE</scope>
</reference>
<feature type="non-terminal residue" evidence="1">
    <location>
        <position position="1"/>
    </location>
</feature>
<name>A0A0F9I773_9ZZZZ</name>
<dbReference type="InterPro" id="IPR015424">
    <property type="entry name" value="PyrdxlP-dep_Trfase"/>
</dbReference>
<dbReference type="AlphaFoldDB" id="A0A0F9I773"/>
<dbReference type="Gene3D" id="3.40.640.10">
    <property type="entry name" value="Type I PLP-dependent aspartate aminotransferase-like (Major domain)"/>
    <property type="match status" value="1"/>
</dbReference>
<comment type="caution">
    <text evidence="1">The sequence shown here is derived from an EMBL/GenBank/DDBJ whole genome shotgun (WGS) entry which is preliminary data.</text>
</comment>
<dbReference type="Gene3D" id="3.90.1150.10">
    <property type="entry name" value="Aspartate Aminotransferase, domain 1"/>
    <property type="match status" value="1"/>
</dbReference>
<organism evidence="1">
    <name type="scientific">marine sediment metagenome</name>
    <dbReference type="NCBI Taxonomy" id="412755"/>
    <lineage>
        <taxon>unclassified sequences</taxon>
        <taxon>metagenomes</taxon>
        <taxon>ecological metagenomes</taxon>
    </lineage>
</organism>
<evidence type="ECO:0000313" key="1">
    <source>
        <dbReference type="EMBL" id="KKL89660.1"/>
    </source>
</evidence>
<dbReference type="EMBL" id="LAZR01020225">
    <property type="protein sequence ID" value="KKL89660.1"/>
    <property type="molecule type" value="Genomic_DNA"/>
</dbReference>
<evidence type="ECO:0008006" key="2">
    <source>
        <dbReference type="Google" id="ProtNLM"/>
    </source>
</evidence>
<dbReference type="InterPro" id="IPR015422">
    <property type="entry name" value="PyrdxlP-dep_Trfase_small"/>
</dbReference>
<gene>
    <name evidence="1" type="ORF">LCGC14_1912490</name>
</gene>